<name>A0A836CCF6_9STRA</name>
<dbReference type="Proteomes" id="UP000664859">
    <property type="component" value="Unassembled WGS sequence"/>
</dbReference>
<dbReference type="AlphaFoldDB" id="A0A836CCF6"/>
<comment type="caution">
    <text evidence="1">The sequence shown here is derived from an EMBL/GenBank/DDBJ whole genome shotgun (WGS) entry which is preliminary data.</text>
</comment>
<accession>A0A836CCF6</accession>
<reference evidence="1" key="1">
    <citation type="submission" date="2021-02" db="EMBL/GenBank/DDBJ databases">
        <title>First Annotated Genome of the Yellow-green Alga Tribonema minus.</title>
        <authorList>
            <person name="Mahan K.M."/>
        </authorList>
    </citation>
    <scope>NUCLEOTIDE SEQUENCE</scope>
    <source>
        <strain evidence="1">UTEX B ZZ1240</strain>
    </source>
</reference>
<protein>
    <submittedName>
        <fullName evidence="1">Uncharacterized protein</fullName>
    </submittedName>
</protein>
<keyword evidence="2" id="KW-1185">Reference proteome</keyword>
<gene>
    <name evidence="1" type="ORF">JKP88DRAFT_247194</name>
</gene>
<sequence length="339" mass="37723">MRMGHLELQGQWYRLPFPQTPKTSTMAQDKRNIRVIAALLLGEGQHEGWAIWNCKGNGTASHSHKPPRRPLWHNRVVLQSVKSIVGDRVPGGLRFEDLSGWAIWNCKGNGTASHSHKPPRRPLWHNRVVLQSVKSIVGDRVPGGLRFEDLSGKVLNRSSVDVSVGARVNKKEALHRKYSATFAYRGWAIWNCKGNGTYRLPFRQTPKTSTMAQDKSGIRVIAALLLGEGQPEGADRERPLRDAPVLPSRLERPLVIVWHSAESSSFIEMKISMNLACHALLRISLPPLPLGHGPAPAAVSSSHCQSSKARHDITGMMMLRLRSPSDDPIKLKLQFCGVR</sequence>
<dbReference type="EMBL" id="JAFCMP010000434">
    <property type="protein sequence ID" value="KAG5179963.1"/>
    <property type="molecule type" value="Genomic_DNA"/>
</dbReference>
<proteinExistence type="predicted"/>
<evidence type="ECO:0000313" key="2">
    <source>
        <dbReference type="Proteomes" id="UP000664859"/>
    </source>
</evidence>
<evidence type="ECO:0000313" key="1">
    <source>
        <dbReference type="EMBL" id="KAG5179963.1"/>
    </source>
</evidence>
<organism evidence="1 2">
    <name type="scientific">Tribonema minus</name>
    <dbReference type="NCBI Taxonomy" id="303371"/>
    <lineage>
        <taxon>Eukaryota</taxon>
        <taxon>Sar</taxon>
        <taxon>Stramenopiles</taxon>
        <taxon>Ochrophyta</taxon>
        <taxon>PX clade</taxon>
        <taxon>Xanthophyceae</taxon>
        <taxon>Tribonematales</taxon>
        <taxon>Tribonemataceae</taxon>
        <taxon>Tribonema</taxon>
    </lineage>
</organism>